<evidence type="ECO:0000313" key="2">
    <source>
        <dbReference type="EMBL" id="EWS75759.1"/>
    </source>
</evidence>
<dbReference type="AlphaFoldDB" id="W7XL67"/>
<sequence>MEFKALQQQHNFLERLDLLGIGINIKFNKQASHKNKNGGLVTVCLLGILGYQIKLILDQLYDYPHPYVLQEQKFTAEPQRYNLTSDKFILTFGFQNSTSQHYIDPTVYNATLTIKQTIKTKKEATGQFVVSTTIRTVKIEPCRIDYFNILEVNNYFISLSYQNMYCISTEETDLYFQGQFDAQHYSAFELVLDKSLSQLGDYLILKSRQNESDKKKQDQNKSSQENDKKEEMYAQAADQILITKEDQQKTSFKFELQKSINQKSQGSSSKKAMEKNKIFNKVEFYKNLKEQTKLQ</sequence>
<dbReference type="KEGG" id="tet:TTHERM_000109302"/>
<reference evidence="3" key="1">
    <citation type="journal article" date="2006" name="PLoS Biol.">
        <title>Macronuclear genome sequence of the ciliate Tetrahymena thermophila, a model eukaryote.</title>
        <authorList>
            <person name="Eisen J.A."/>
            <person name="Coyne R.S."/>
            <person name="Wu M."/>
            <person name="Wu D."/>
            <person name="Thiagarajan M."/>
            <person name="Wortman J.R."/>
            <person name="Badger J.H."/>
            <person name="Ren Q."/>
            <person name="Amedeo P."/>
            <person name="Jones K.M."/>
            <person name="Tallon L.J."/>
            <person name="Delcher A.L."/>
            <person name="Salzberg S.L."/>
            <person name="Silva J.C."/>
            <person name="Haas B.J."/>
            <person name="Majoros W.H."/>
            <person name="Farzad M."/>
            <person name="Carlton J.M."/>
            <person name="Smith R.K. Jr."/>
            <person name="Garg J."/>
            <person name="Pearlman R.E."/>
            <person name="Karrer K.M."/>
            <person name="Sun L."/>
            <person name="Manning G."/>
            <person name="Elde N.C."/>
            <person name="Turkewitz A.P."/>
            <person name="Asai D.J."/>
            <person name="Wilkes D.E."/>
            <person name="Wang Y."/>
            <person name="Cai H."/>
            <person name="Collins K."/>
            <person name="Stewart B.A."/>
            <person name="Lee S.R."/>
            <person name="Wilamowska K."/>
            <person name="Weinberg Z."/>
            <person name="Ruzzo W.L."/>
            <person name="Wloga D."/>
            <person name="Gaertig J."/>
            <person name="Frankel J."/>
            <person name="Tsao C.-C."/>
            <person name="Gorovsky M.A."/>
            <person name="Keeling P.J."/>
            <person name="Waller R.F."/>
            <person name="Patron N.J."/>
            <person name="Cherry J.M."/>
            <person name="Stover N.A."/>
            <person name="Krieger C.J."/>
            <person name="del Toro C."/>
            <person name="Ryder H.F."/>
            <person name="Williamson S.C."/>
            <person name="Barbeau R.A."/>
            <person name="Hamilton E.P."/>
            <person name="Orias E."/>
        </authorList>
    </citation>
    <scope>NUCLEOTIDE SEQUENCE [LARGE SCALE GENOMIC DNA]</scope>
    <source>
        <strain evidence="3">SB210</strain>
    </source>
</reference>
<protein>
    <submittedName>
        <fullName evidence="2">Uncharacterized protein</fullName>
    </submittedName>
</protein>
<dbReference type="PANTHER" id="PTHR31398:SF0">
    <property type="entry name" value="MEIOTIC NUCLEAR DIVISION PROTEIN 1 HOMOLOG"/>
    <property type="match status" value="1"/>
</dbReference>
<dbReference type="GO" id="GO:0005634">
    <property type="term" value="C:nucleus"/>
    <property type="evidence" value="ECO:0007669"/>
    <property type="project" value="TreeGrafter"/>
</dbReference>
<evidence type="ECO:0000313" key="3">
    <source>
        <dbReference type="Proteomes" id="UP000009168"/>
    </source>
</evidence>
<accession>W7XL67</accession>
<proteinExistence type="predicted"/>
<keyword evidence="3" id="KW-1185">Reference proteome</keyword>
<dbReference type="EMBL" id="GG662798">
    <property type="protein sequence ID" value="EWS75759.1"/>
    <property type="molecule type" value="Genomic_DNA"/>
</dbReference>
<evidence type="ECO:0000256" key="1">
    <source>
        <dbReference type="SAM" id="MobiDB-lite"/>
    </source>
</evidence>
<dbReference type="InParanoid" id="W7XL67"/>
<gene>
    <name evidence="2" type="ORF">TTHERM_000109302</name>
</gene>
<name>W7XL67_TETTS</name>
<dbReference type="Proteomes" id="UP000009168">
    <property type="component" value="Unassembled WGS sequence"/>
</dbReference>
<dbReference type="PANTHER" id="PTHR31398">
    <property type="entry name" value="MEIOTIC NUCLEAR DIVISION PROTEIN 1 HOMOLOG"/>
    <property type="match status" value="1"/>
</dbReference>
<dbReference type="RefSeq" id="XP_012651681.1">
    <property type="nucleotide sequence ID" value="XM_012796227.1"/>
</dbReference>
<dbReference type="GO" id="GO:0007131">
    <property type="term" value="P:reciprocal meiotic recombination"/>
    <property type="evidence" value="ECO:0007669"/>
    <property type="project" value="TreeGrafter"/>
</dbReference>
<feature type="region of interest" description="Disordered" evidence="1">
    <location>
        <begin position="210"/>
        <end position="231"/>
    </location>
</feature>
<organism evidence="2 3">
    <name type="scientific">Tetrahymena thermophila (strain SB210)</name>
    <dbReference type="NCBI Taxonomy" id="312017"/>
    <lineage>
        <taxon>Eukaryota</taxon>
        <taxon>Sar</taxon>
        <taxon>Alveolata</taxon>
        <taxon>Ciliophora</taxon>
        <taxon>Intramacronucleata</taxon>
        <taxon>Oligohymenophorea</taxon>
        <taxon>Hymenostomatida</taxon>
        <taxon>Tetrahymenina</taxon>
        <taxon>Tetrahymenidae</taxon>
        <taxon>Tetrahymena</taxon>
    </lineage>
</organism>
<dbReference type="GeneID" id="24437325"/>